<protein>
    <submittedName>
        <fullName evidence="2">Uncharacterized protein</fullName>
    </submittedName>
</protein>
<evidence type="ECO:0000313" key="2">
    <source>
        <dbReference type="EMBL" id="SVC09446.1"/>
    </source>
</evidence>
<evidence type="ECO:0000256" key="1">
    <source>
        <dbReference type="SAM" id="Phobius"/>
    </source>
</evidence>
<sequence>MYIVLFCFFIAVWFSCGFFFLKKFKKWFGDGDGWGGEDGLMCWAYLAGFVIALFVAGTVYGLLET</sequence>
<keyword evidence="1" id="KW-0812">Transmembrane</keyword>
<accession>A0A382JC49</accession>
<gene>
    <name evidence="2" type="ORF">METZ01_LOCUS262300</name>
</gene>
<organism evidence="2">
    <name type="scientific">marine metagenome</name>
    <dbReference type="NCBI Taxonomy" id="408172"/>
    <lineage>
        <taxon>unclassified sequences</taxon>
        <taxon>metagenomes</taxon>
        <taxon>ecological metagenomes</taxon>
    </lineage>
</organism>
<keyword evidence="1" id="KW-1133">Transmembrane helix</keyword>
<dbReference type="EMBL" id="UINC01073227">
    <property type="protein sequence ID" value="SVC09446.1"/>
    <property type="molecule type" value="Genomic_DNA"/>
</dbReference>
<name>A0A382JC49_9ZZZZ</name>
<reference evidence="2" key="1">
    <citation type="submission" date="2018-05" db="EMBL/GenBank/DDBJ databases">
        <authorList>
            <person name="Lanie J.A."/>
            <person name="Ng W.-L."/>
            <person name="Kazmierczak K.M."/>
            <person name="Andrzejewski T.M."/>
            <person name="Davidsen T.M."/>
            <person name="Wayne K.J."/>
            <person name="Tettelin H."/>
            <person name="Glass J.I."/>
            <person name="Rusch D."/>
            <person name="Podicherti R."/>
            <person name="Tsui H.-C.T."/>
            <person name="Winkler M.E."/>
        </authorList>
    </citation>
    <scope>NUCLEOTIDE SEQUENCE</scope>
</reference>
<feature type="transmembrane region" description="Helical" evidence="1">
    <location>
        <begin position="43"/>
        <end position="63"/>
    </location>
</feature>
<keyword evidence="1" id="KW-0472">Membrane</keyword>
<proteinExistence type="predicted"/>
<dbReference type="AlphaFoldDB" id="A0A382JC49"/>